<accession>A0A4Q0VPS2</accession>
<evidence type="ECO:0000313" key="2">
    <source>
        <dbReference type="Proteomes" id="UP000290649"/>
    </source>
</evidence>
<reference evidence="1 2" key="1">
    <citation type="journal article" date="2019" name="Int. J. Syst. Evol. Microbiol.">
        <title>Anaerobacillus alkaliphilus sp. nov., a novel alkaliphilic and moderately halophilic bacterium.</title>
        <authorList>
            <person name="Borsodi A.K."/>
            <person name="Aszalos J.M."/>
            <person name="Bihari P."/>
            <person name="Nagy I."/>
            <person name="Schumann P."/>
            <person name="Sproer C."/>
            <person name="Kovacs A.L."/>
            <person name="Boka K."/>
            <person name="Dobosy P."/>
            <person name="Ovari M."/>
            <person name="Szili-Kovacs T."/>
            <person name="Toth E."/>
        </authorList>
    </citation>
    <scope>NUCLEOTIDE SEQUENCE [LARGE SCALE GENOMIC DNA]</scope>
    <source>
        <strain evidence="1 2">B16-10</strain>
    </source>
</reference>
<sequence>MEWAFELPNRTYFLSGSRIWRLSLRYQGSHIALSAVWKERF</sequence>
<comment type="caution">
    <text evidence="1">The sequence shown here is derived from an EMBL/GenBank/DDBJ whole genome shotgun (WGS) entry which is preliminary data.</text>
</comment>
<dbReference type="AlphaFoldDB" id="A0A4Q0VPS2"/>
<keyword evidence="2" id="KW-1185">Reference proteome</keyword>
<proteinExistence type="predicted"/>
<gene>
    <name evidence="1" type="ORF">DS745_18100</name>
</gene>
<protein>
    <submittedName>
        <fullName evidence="1">Uncharacterized protein</fullName>
    </submittedName>
</protein>
<name>A0A4Q0VPS2_9BACI</name>
<evidence type="ECO:0000313" key="1">
    <source>
        <dbReference type="EMBL" id="RXI98248.1"/>
    </source>
</evidence>
<dbReference type="Proteomes" id="UP000290649">
    <property type="component" value="Unassembled WGS sequence"/>
</dbReference>
<dbReference type="EMBL" id="QOUX01000046">
    <property type="protein sequence ID" value="RXI98248.1"/>
    <property type="molecule type" value="Genomic_DNA"/>
</dbReference>
<organism evidence="1 2">
    <name type="scientific">Anaerobacillus alkaliphilus</name>
    <dbReference type="NCBI Taxonomy" id="1548597"/>
    <lineage>
        <taxon>Bacteria</taxon>
        <taxon>Bacillati</taxon>
        <taxon>Bacillota</taxon>
        <taxon>Bacilli</taxon>
        <taxon>Bacillales</taxon>
        <taxon>Bacillaceae</taxon>
        <taxon>Anaerobacillus</taxon>
    </lineage>
</organism>